<keyword evidence="12" id="KW-0902">Two-component regulatory system</keyword>
<comment type="cofactor">
    <cofactor evidence="2">
        <name>[4Fe-4S] cluster</name>
        <dbReference type="ChEBI" id="CHEBI:49883"/>
    </cofactor>
</comment>
<evidence type="ECO:0000256" key="3">
    <source>
        <dbReference type="ARBA" id="ARBA00004496"/>
    </source>
</evidence>
<keyword evidence="10 20" id="KW-0418">Kinase</keyword>
<evidence type="ECO:0000256" key="18">
    <source>
        <dbReference type="SAM" id="Phobius"/>
    </source>
</evidence>
<dbReference type="InterPro" id="IPR036890">
    <property type="entry name" value="HATPase_C_sf"/>
</dbReference>
<dbReference type="Pfam" id="PF07730">
    <property type="entry name" value="HisKA_3"/>
    <property type="match status" value="1"/>
</dbReference>
<dbReference type="GO" id="GO:0016301">
    <property type="term" value="F:kinase activity"/>
    <property type="evidence" value="ECO:0007669"/>
    <property type="project" value="UniProtKB-KW"/>
</dbReference>
<evidence type="ECO:0000313" key="20">
    <source>
        <dbReference type="EMBL" id="GAA1708551.1"/>
    </source>
</evidence>
<keyword evidence="18" id="KW-1133">Transmembrane helix</keyword>
<dbReference type="Proteomes" id="UP001501138">
    <property type="component" value="Unassembled WGS sequence"/>
</dbReference>
<dbReference type="InterPro" id="IPR050482">
    <property type="entry name" value="Sensor_HK_TwoCompSys"/>
</dbReference>
<reference evidence="20 21" key="1">
    <citation type="journal article" date="2019" name="Int. J. Syst. Evol. Microbiol.">
        <title>The Global Catalogue of Microorganisms (GCM) 10K type strain sequencing project: providing services to taxonomists for standard genome sequencing and annotation.</title>
        <authorList>
            <consortium name="The Broad Institute Genomics Platform"/>
            <consortium name="The Broad Institute Genome Sequencing Center for Infectious Disease"/>
            <person name="Wu L."/>
            <person name="Ma J."/>
        </authorList>
    </citation>
    <scope>NUCLEOTIDE SEQUENCE [LARGE SCALE GENOMIC DNA]</scope>
    <source>
        <strain evidence="20 21">JCM 15589</strain>
    </source>
</reference>
<keyword evidence="6" id="KW-0004">4Fe-4S</keyword>
<evidence type="ECO:0000256" key="13">
    <source>
        <dbReference type="ARBA" id="ARBA00023014"/>
    </source>
</evidence>
<feature type="transmembrane region" description="Helical" evidence="18">
    <location>
        <begin position="6"/>
        <end position="25"/>
    </location>
</feature>
<dbReference type="Pfam" id="PF02518">
    <property type="entry name" value="HATPase_c"/>
    <property type="match status" value="1"/>
</dbReference>
<evidence type="ECO:0000256" key="16">
    <source>
        <dbReference type="SAM" id="Coils"/>
    </source>
</evidence>
<dbReference type="PIRSF" id="PIRSF037434">
    <property type="entry name" value="STHK_ChrS"/>
    <property type="match status" value="1"/>
</dbReference>
<accession>A0ABN2INV5</accession>
<feature type="transmembrane region" description="Helical" evidence="18">
    <location>
        <begin position="112"/>
        <end position="131"/>
    </location>
</feature>
<dbReference type="InterPro" id="IPR004358">
    <property type="entry name" value="Sig_transdc_His_kin-like_C"/>
</dbReference>
<evidence type="ECO:0000256" key="6">
    <source>
        <dbReference type="ARBA" id="ARBA00022485"/>
    </source>
</evidence>
<evidence type="ECO:0000256" key="1">
    <source>
        <dbReference type="ARBA" id="ARBA00000085"/>
    </source>
</evidence>
<evidence type="ECO:0000256" key="9">
    <source>
        <dbReference type="ARBA" id="ARBA00022723"/>
    </source>
</evidence>
<evidence type="ECO:0000256" key="14">
    <source>
        <dbReference type="ARBA" id="ARBA00024827"/>
    </source>
</evidence>
<keyword evidence="16" id="KW-0175">Coiled coil</keyword>
<organism evidence="20 21">
    <name type="scientific">Isoptericola hypogeus</name>
    <dbReference type="NCBI Taxonomy" id="300179"/>
    <lineage>
        <taxon>Bacteria</taxon>
        <taxon>Bacillati</taxon>
        <taxon>Actinomycetota</taxon>
        <taxon>Actinomycetes</taxon>
        <taxon>Micrococcales</taxon>
        <taxon>Promicromonosporaceae</taxon>
        <taxon>Isoptericola</taxon>
    </lineage>
</organism>
<keyword evidence="13" id="KW-0411">Iron-sulfur</keyword>
<evidence type="ECO:0000313" key="21">
    <source>
        <dbReference type="Proteomes" id="UP001501138"/>
    </source>
</evidence>
<feature type="transmembrane region" description="Helical" evidence="18">
    <location>
        <begin position="71"/>
        <end position="100"/>
    </location>
</feature>
<evidence type="ECO:0000256" key="12">
    <source>
        <dbReference type="ARBA" id="ARBA00023012"/>
    </source>
</evidence>
<dbReference type="PRINTS" id="PR00344">
    <property type="entry name" value="BCTRLSENSOR"/>
</dbReference>
<dbReference type="Gene3D" id="3.30.565.10">
    <property type="entry name" value="Histidine kinase-like ATPase, C-terminal domain"/>
    <property type="match status" value="1"/>
</dbReference>
<evidence type="ECO:0000256" key="15">
    <source>
        <dbReference type="ARBA" id="ARBA00030800"/>
    </source>
</evidence>
<keyword evidence="18" id="KW-0472">Membrane</keyword>
<feature type="coiled-coil region" evidence="16">
    <location>
        <begin position="168"/>
        <end position="195"/>
    </location>
</feature>
<keyword evidence="21" id="KW-1185">Reference proteome</keyword>
<dbReference type="EC" id="2.7.13.3" evidence="4"/>
<dbReference type="CDD" id="cd16917">
    <property type="entry name" value="HATPase_UhpB-NarQ-NarX-like"/>
    <property type="match status" value="1"/>
</dbReference>
<feature type="compositionally biased region" description="Basic and acidic residues" evidence="17">
    <location>
        <begin position="405"/>
        <end position="426"/>
    </location>
</feature>
<evidence type="ECO:0000256" key="2">
    <source>
        <dbReference type="ARBA" id="ARBA00001966"/>
    </source>
</evidence>
<evidence type="ECO:0000256" key="7">
    <source>
        <dbReference type="ARBA" id="ARBA00022490"/>
    </source>
</evidence>
<comment type="function">
    <text evidence="14">Member of the two-component regulatory system NreB/NreC involved in the control of dissimilatory nitrate/nitrite reduction in response to oxygen. NreB functions as a direct oxygen sensor histidine kinase which is autophosphorylated, in the absence of oxygen, probably at the conserved histidine residue, and transfers its phosphate group probably to a conserved aspartate residue of NreC. NreB/NreC activates the expression of the nitrate (narGHJI) and nitrite (nir) reductase operons, as well as the putative nitrate transporter gene narT.</text>
</comment>
<comment type="catalytic activity">
    <reaction evidence="1">
        <text>ATP + protein L-histidine = ADP + protein N-phospho-L-histidine.</text>
        <dbReference type="EC" id="2.7.13.3"/>
    </reaction>
</comment>
<keyword evidence="7" id="KW-0963">Cytoplasm</keyword>
<dbReference type="PANTHER" id="PTHR24421">
    <property type="entry name" value="NITRATE/NITRITE SENSOR PROTEIN NARX-RELATED"/>
    <property type="match status" value="1"/>
</dbReference>
<evidence type="ECO:0000256" key="5">
    <source>
        <dbReference type="ARBA" id="ARBA00017322"/>
    </source>
</evidence>
<keyword evidence="11" id="KW-0408">Iron</keyword>
<evidence type="ECO:0000256" key="17">
    <source>
        <dbReference type="SAM" id="MobiDB-lite"/>
    </source>
</evidence>
<feature type="transmembrane region" description="Helical" evidence="18">
    <location>
        <begin position="32"/>
        <end position="51"/>
    </location>
</feature>
<feature type="domain" description="Histidine kinase" evidence="19">
    <location>
        <begin position="197"/>
        <end position="405"/>
    </location>
</feature>
<evidence type="ECO:0000256" key="8">
    <source>
        <dbReference type="ARBA" id="ARBA00022679"/>
    </source>
</evidence>
<keyword evidence="8" id="KW-0808">Transferase</keyword>
<dbReference type="InterPro" id="IPR017205">
    <property type="entry name" value="Sig_transdc_His_kinase_ChrS"/>
</dbReference>
<comment type="subcellular location">
    <subcellularLocation>
        <location evidence="3">Cytoplasm</location>
    </subcellularLocation>
</comment>
<dbReference type="PROSITE" id="PS50109">
    <property type="entry name" value="HIS_KIN"/>
    <property type="match status" value="1"/>
</dbReference>
<dbReference type="InterPro" id="IPR011712">
    <property type="entry name" value="Sig_transdc_His_kin_sub3_dim/P"/>
</dbReference>
<dbReference type="InterPro" id="IPR005467">
    <property type="entry name" value="His_kinase_dom"/>
</dbReference>
<evidence type="ECO:0000256" key="10">
    <source>
        <dbReference type="ARBA" id="ARBA00022777"/>
    </source>
</evidence>
<feature type="transmembrane region" description="Helical" evidence="18">
    <location>
        <begin position="137"/>
        <end position="162"/>
    </location>
</feature>
<dbReference type="EMBL" id="BAAAPM010000001">
    <property type="protein sequence ID" value="GAA1708551.1"/>
    <property type="molecule type" value="Genomic_DNA"/>
</dbReference>
<dbReference type="InterPro" id="IPR003594">
    <property type="entry name" value="HATPase_dom"/>
</dbReference>
<feature type="region of interest" description="Disordered" evidence="17">
    <location>
        <begin position="387"/>
        <end position="426"/>
    </location>
</feature>
<protein>
    <recommendedName>
        <fullName evidence="5">Oxygen sensor histidine kinase NreB</fullName>
        <ecNumber evidence="4">2.7.13.3</ecNumber>
    </recommendedName>
    <alternativeName>
        <fullName evidence="15">Nitrogen regulation protein B</fullName>
    </alternativeName>
</protein>
<evidence type="ECO:0000256" key="11">
    <source>
        <dbReference type="ARBA" id="ARBA00023004"/>
    </source>
</evidence>
<evidence type="ECO:0000259" key="19">
    <source>
        <dbReference type="PROSITE" id="PS50109"/>
    </source>
</evidence>
<name>A0ABN2INV5_9MICO</name>
<gene>
    <name evidence="20" type="ORF">GCM10009809_00970</name>
</gene>
<keyword evidence="9" id="KW-0479">Metal-binding</keyword>
<dbReference type="PANTHER" id="PTHR24421:SF62">
    <property type="entry name" value="SENSORY TRANSDUCTION HISTIDINE KINASE"/>
    <property type="match status" value="1"/>
</dbReference>
<proteinExistence type="predicted"/>
<dbReference type="SUPFAM" id="SSF55874">
    <property type="entry name" value="ATPase domain of HSP90 chaperone/DNA topoisomerase II/histidine kinase"/>
    <property type="match status" value="1"/>
</dbReference>
<sequence length="426" mass="45123">MPSATRGLTLGLDVLLTTLVVVAVVQAPSGRTWQAAVVAVVLLAVYLWGRAAVRVHERSVDTPRGGWWPDAAWVAGLLVAWWVLLWLSPAALWIAFPFMLLQMHVLGPHRGVVAVAVTTAVAVAEGLLVQAGDGDAWTGFVLGPVLGACVAVGVVLGIEAFVRESQTRQRTVDELTQARRHLAQAEREMAVTDERARLARDIHDTLAQSLSAIELLLRAAGDALGSDEEKARALVGQARGAARDSLAEARRVVQDLTPTDLDRTALLGALRAVADRIAGTSDTDAGRRRPLTVSVHATGRSRPLPVPLETALLRVAQSALANVVEHADAGRAQVTLTYEPDAVTLDVVDDGVGFDPAAIADDRSEGRGFGIPAIRSRVRELGGTLALEATPGGGTALAVTVPTRESTREPTREPNRGPTRDVEDAR</sequence>
<keyword evidence="18" id="KW-0812">Transmembrane</keyword>
<comment type="caution">
    <text evidence="20">The sequence shown here is derived from an EMBL/GenBank/DDBJ whole genome shotgun (WGS) entry which is preliminary data.</text>
</comment>
<evidence type="ECO:0000256" key="4">
    <source>
        <dbReference type="ARBA" id="ARBA00012438"/>
    </source>
</evidence>
<dbReference type="Gene3D" id="1.20.5.1930">
    <property type="match status" value="1"/>
</dbReference>
<dbReference type="SMART" id="SM00387">
    <property type="entry name" value="HATPase_c"/>
    <property type="match status" value="1"/>
</dbReference>